<dbReference type="CDD" id="cd07302">
    <property type="entry name" value="CHD"/>
    <property type="match status" value="1"/>
</dbReference>
<feature type="compositionally biased region" description="Basic and acidic residues" evidence="2">
    <location>
        <begin position="82"/>
        <end position="94"/>
    </location>
</feature>
<evidence type="ECO:0000256" key="2">
    <source>
        <dbReference type="SAM" id="MobiDB-lite"/>
    </source>
</evidence>
<dbReference type="AlphaFoldDB" id="A0A916WZ02"/>
<dbReference type="GO" id="GO:0035556">
    <property type="term" value="P:intracellular signal transduction"/>
    <property type="evidence" value="ECO:0007669"/>
    <property type="project" value="InterPro"/>
</dbReference>
<name>A0A916WZ02_9ACTN</name>
<evidence type="ECO:0000259" key="3">
    <source>
        <dbReference type="PROSITE" id="PS50125"/>
    </source>
</evidence>
<dbReference type="InterPro" id="IPR029787">
    <property type="entry name" value="Nucleotide_cyclase"/>
</dbReference>
<evidence type="ECO:0000313" key="4">
    <source>
        <dbReference type="EMBL" id="GGB41730.1"/>
    </source>
</evidence>
<organism evidence="4 5">
    <name type="scientific">Gordonia jinhuaensis</name>
    <dbReference type="NCBI Taxonomy" id="1517702"/>
    <lineage>
        <taxon>Bacteria</taxon>
        <taxon>Bacillati</taxon>
        <taxon>Actinomycetota</taxon>
        <taxon>Actinomycetes</taxon>
        <taxon>Mycobacteriales</taxon>
        <taxon>Gordoniaceae</taxon>
        <taxon>Gordonia</taxon>
    </lineage>
</organism>
<dbReference type="SUPFAM" id="SSF55073">
    <property type="entry name" value="Nucleotide cyclase"/>
    <property type="match status" value="1"/>
</dbReference>
<protein>
    <recommendedName>
        <fullName evidence="3">Guanylate cyclase domain-containing protein</fullName>
    </recommendedName>
</protein>
<proteinExistence type="inferred from homology"/>
<dbReference type="RefSeq" id="WP_229742781.1">
    <property type="nucleotide sequence ID" value="NZ_BMGC01000029.1"/>
</dbReference>
<dbReference type="GO" id="GO:0004016">
    <property type="term" value="F:adenylate cyclase activity"/>
    <property type="evidence" value="ECO:0007669"/>
    <property type="project" value="UniProtKB-ARBA"/>
</dbReference>
<feature type="region of interest" description="Disordered" evidence="2">
    <location>
        <begin position="82"/>
        <end position="103"/>
    </location>
</feature>
<gene>
    <name evidence="4" type="ORF">GCM10011489_31640</name>
</gene>
<dbReference type="Proteomes" id="UP000621454">
    <property type="component" value="Unassembled WGS sequence"/>
</dbReference>
<reference evidence="4" key="1">
    <citation type="journal article" date="2014" name="Int. J. Syst. Evol. Microbiol.">
        <title>Complete genome sequence of Corynebacterium casei LMG S-19264T (=DSM 44701T), isolated from a smear-ripened cheese.</title>
        <authorList>
            <consortium name="US DOE Joint Genome Institute (JGI-PGF)"/>
            <person name="Walter F."/>
            <person name="Albersmeier A."/>
            <person name="Kalinowski J."/>
            <person name="Ruckert C."/>
        </authorList>
    </citation>
    <scope>NUCLEOTIDE SEQUENCE</scope>
    <source>
        <strain evidence="4">CGMCC 1.12827</strain>
    </source>
</reference>
<comment type="similarity">
    <text evidence="1">Belongs to the adenylyl cyclase class-3 family.</text>
</comment>
<dbReference type="PANTHER" id="PTHR43081:SF19">
    <property type="entry name" value="PH-SENSITIVE ADENYLATE CYCLASE RV1264"/>
    <property type="match status" value="1"/>
</dbReference>
<sequence>MDPSTQPPAADGGDEVTGNDRTAAAEHMRRAAGFLARTDRNERLVAAARVARRLAPEAPVPELDVSARSRLSDRLYRLMSEKDPATTDLTRGEDPGTADRSPSATRELTLAIVAVWRALSSKRTGTTVETADVTILFTDLVGFSTWALHAGDERIIELIGEVNRVSSEIITAHRGRIVKSLGDGVMAVFADAAEAIHAAFELCGAVSAIRLDDYRPSLRAGLHTGSPTRVGSDFLGVDVNVAARVADAAGEGEVLATSDTLASADPGAYVRRRRRFRAKGTPKDLEVFAVIPRYED</sequence>
<reference evidence="4" key="2">
    <citation type="submission" date="2020-09" db="EMBL/GenBank/DDBJ databases">
        <authorList>
            <person name="Sun Q."/>
            <person name="Zhou Y."/>
        </authorList>
    </citation>
    <scope>NUCLEOTIDE SEQUENCE</scope>
    <source>
        <strain evidence="4">CGMCC 1.12827</strain>
    </source>
</reference>
<feature type="region of interest" description="Disordered" evidence="2">
    <location>
        <begin position="1"/>
        <end position="34"/>
    </location>
</feature>
<dbReference type="Gene3D" id="3.30.70.1230">
    <property type="entry name" value="Nucleotide cyclase"/>
    <property type="match status" value="1"/>
</dbReference>
<dbReference type="PROSITE" id="PS50125">
    <property type="entry name" value="GUANYLATE_CYCLASE_2"/>
    <property type="match status" value="1"/>
</dbReference>
<dbReference type="GO" id="GO:0006171">
    <property type="term" value="P:cAMP biosynthetic process"/>
    <property type="evidence" value="ECO:0007669"/>
    <property type="project" value="TreeGrafter"/>
</dbReference>
<dbReference type="Pfam" id="PF00211">
    <property type="entry name" value="Guanylate_cyc"/>
    <property type="match status" value="1"/>
</dbReference>
<dbReference type="SMART" id="SM00044">
    <property type="entry name" value="CYCc"/>
    <property type="match status" value="1"/>
</dbReference>
<keyword evidence="5" id="KW-1185">Reference proteome</keyword>
<dbReference type="EMBL" id="BMGC01000029">
    <property type="protein sequence ID" value="GGB41730.1"/>
    <property type="molecule type" value="Genomic_DNA"/>
</dbReference>
<dbReference type="PANTHER" id="PTHR43081">
    <property type="entry name" value="ADENYLATE CYCLASE, TERMINAL-DIFFERENTIATION SPECIFIC-RELATED"/>
    <property type="match status" value="1"/>
</dbReference>
<evidence type="ECO:0000256" key="1">
    <source>
        <dbReference type="ARBA" id="ARBA00005381"/>
    </source>
</evidence>
<evidence type="ECO:0000313" key="5">
    <source>
        <dbReference type="Proteomes" id="UP000621454"/>
    </source>
</evidence>
<feature type="domain" description="Guanylate cyclase" evidence="3">
    <location>
        <begin position="134"/>
        <end position="246"/>
    </location>
</feature>
<accession>A0A916WZ02</accession>
<comment type="caution">
    <text evidence="4">The sequence shown here is derived from an EMBL/GenBank/DDBJ whole genome shotgun (WGS) entry which is preliminary data.</text>
</comment>
<dbReference type="InterPro" id="IPR050697">
    <property type="entry name" value="Adenylyl/Guanylyl_Cyclase_3/4"/>
</dbReference>
<dbReference type="InterPro" id="IPR001054">
    <property type="entry name" value="A/G_cyclase"/>
</dbReference>